<dbReference type="InterPro" id="IPR029021">
    <property type="entry name" value="Prot-tyrosine_phosphatase-like"/>
</dbReference>
<keyword evidence="5" id="KW-1185">Reference proteome</keyword>
<dbReference type="AlphaFoldDB" id="A0A834RC21"/>
<dbReference type="EMBL" id="WVUK01000054">
    <property type="protein sequence ID" value="KAF7493937.1"/>
    <property type="molecule type" value="Genomic_DNA"/>
</dbReference>
<reference evidence="3" key="2">
    <citation type="submission" date="2020-01" db="EMBL/GenBank/DDBJ databases">
        <authorList>
            <person name="Korhonen P.K.K."/>
            <person name="Guangxu M.G."/>
            <person name="Wang T.W."/>
            <person name="Stroehlein A.J.S."/>
            <person name="Young N.D."/>
            <person name="Ang C.-S.A."/>
            <person name="Fernando D.W.F."/>
            <person name="Lu H.L."/>
            <person name="Taylor S.T."/>
            <person name="Ehtesham M.E.M."/>
            <person name="Najaraj S.H.N."/>
            <person name="Harsha G.H.G."/>
            <person name="Madugundu A.M."/>
            <person name="Renuse S.R."/>
            <person name="Holt D.H."/>
            <person name="Pandey A.P."/>
            <person name="Papenfuss A.P."/>
            <person name="Gasser R.B.G."/>
            <person name="Fischer K.F."/>
        </authorList>
    </citation>
    <scope>NUCLEOTIDE SEQUENCE</scope>
    <source>
        <strain evidence="3">SSS_KF_BRIS2020</strain>
    </source>
</reference>
<dbReference type="PANTHER" id="PTHR10807">
    <property type="entry name" value="MYOTUBULARIN-RELATED"/>
    <property type="match status" value="1"/>
</dbReference>
<dbReference type="OrthoDB" id="271628at2759"/>
<reference evidence="4" key="3">
    <citation type="submission" date="2022-06" db="UniProtKB">
        <authorList>
            <consortium name="EnsemblMetazoa"/>
        </authorList>
    </citation>
    <scope>IDENTIFICATION</scope>
</reference>
<dbReference type="InterPro" id="IPR030564">
    <property type="entry name" value="Myotubularin"/>
</dbReference>
<comment type="similarity">
    <text evidence="1">Belongs to the protein-tyrosine phosphatase family. Non-receptor class myotubularin subfamily.</text>
</comment>
<evidence type="ECO:0000313" key="3">
    <source>
        <dbReference type="EMBL" id="KAF7493937.1"/>
    </source>
</evidence>
<protein>
    <submittedName>
        <fullName evidence="3">Myotubularin-related protein 9</fullName>
    </submittedName>
</protein>
<evidence type="ECO:0000313" key="4">
    <source>
        <dbReference type="EnsemblMetazoa" id="KAF7493937.1"/>
    </source>
</evidence>
<dbReference type="EnsemblMetazoa" id="SSS_7558s_mrna">
    <property type="protein sequence ID" value="KAF7493937.1"/>
    <property type="gene ID" value="SSS_7558"/>
</dbReference>
<evidence type="ECO:0000259" key="2">
    <source>
        <dbReference type="PROSITE" id="PS51339"/>
    </source>
</evidence>
<name>A0A834RC21_SARSC</name>
<dbReference type="GO" id="GO:0005737">
    <property type="term" value="C:cytoplasm"/>
    <property type="evidence" value="ECO:0007669"/>
    <property type="project" value="TreeGrafter"/>
</dbReference>
<accession>A0A834RC21</accession>
<dbReference type="SUPFAM" id="SSF52799">
    <property type="entry name" value="(Phosphotyrosine protein) phosphatases II"/>
    <property type="match status" value="1"/>
</dbReference>
<evidence type="ECO:0000313" key="5">
    <source>
        <dbReference type="Proteomes" id="UP000070412"/>
    </source>
</evidence>
<dbReference type="PROSITE" id="PS51339">
    <property type="entry name" value="PPASE_MYOTUBULARIN"/>
    <property type="match status" value="1"/>
</dbReference>
<dbReference type="InterPro" id="IPR010569">
    <property type="entry name" value="Myotubularin-like_Pase_dom"/>
</dbReference>
<evidence type="ECO:0000256" key="1">
    <source>
        <dbReference type="ARBA" id="ARBA00007471"/>
    </source>
</evidence>
<sequence>MNTLTSSSSLLANNHNANRLSLLFANQNEYDFFNAEKIHRSNSLKKKVLPSASRIEQDSVSESGFKQIKFSQFKFKKKQRSNSINISSNDLKDDILNFDGALFYLSNNKGLSGNLSVNSKKLVFTSGFFGLRYSHRLKQNFFKPRKPANPIEDAEDLKFYEIDLMNIAEISKETTNEQSVVYIHCRNFKHVKIGLKATSANSLYNTLIAGHQINFDSNKSRRSFLWEFLYDIYPYRLRSDWIKYEKWYINNFKIHFTQFNEIGICPSLPEIIIVPRNVQDQELNSIVNISDGQRVPVISYLYRQSGHMIIRSTSFNANRLSLHNLYKEKLFNENKFPLIEFQIQSILPSIEEIEQSHFKLRKTLQKTIKMNQTNSIATMFEINYSKQFWSKCSHWLCSLSNILKLVCNLVETISQTSSIGLIEKNDCNWNCLLSSLVQICIDPEKRTIKGFEPLISKEWLHLSGYKRLERSFGQNKLKTLNEPNHILFVLFLDAVHQLIVQHPRSFEFSTFYLILLLDYHVDSDLFTKDKSFEFELNKTHPLIYNPIFEPNQRILKMKTHVSQMRLFTKLFFRSLQPSYDRFTSIEHLFLITLNEQNLL</sequence>
<gene>
    <name evidence="3" type="ORF">SSS_7558</name>
</gene>
<organism evidence="3">
    <name type="scientific">Sarcoptes scabiei</name>
    <name type="common">Itch mite</name>
    <name type="synonym">Acarus scabiei</name>
    <dbReference type="NCBI Taxonomy" id="52283"/>
    <lineage>
        <taxon>Eukaryota</taxon>
        <taxon>Metazoa</taxon>
        <taxon>Ecdysozoa</taxon>
        <taxon>Arthropoda</taxon>
        <taxon>Chelicerata</taxon>
        <taxon>Arachnida</taxon>
        <taxon>Acari</taxon>
        <taxon>Acariformes</taxon>
        <taxon>Sarcoptiformes</taxon>
        <taxon>Astigmata</taxon>
        <taxon>Psoroptidia</taxon>
        <taxon>Sarcoptoidea</taxon>
        <taxon>Sarcoptidae</taxon>
        <taxon>Sarcoptinae</taxon>
        <taxon>Sarcoptes</taxon>
    </lineage>
</organism>
<reference evidence="5" key="1">
    <citation type="journal article" date="2020" name="PLoS Negl. Trop. Dis.">
        <title>High-quality nuclear genome for Sarcoptes scabiei-A critical resource for a neglected parasite.</title>
        <authorList>
            <person name="Korhonen P.K."/>
            <person name="Gasser R.B."/>
            <person name="Ma G."/>
            <person name="Wang T."/>
            <person name="Stroehlein A.J."/>
            <person name="Young N.D."/>
            <person name="Ang C.S."/>
            <person name="Fernando D.D."/>
            <person name="Lu H.C."/>
            <person name="Taylor S."/>
            <person name="Reynolds S.L."/>
            <person name="Mofiz E."/>
            <person name="Najaraj S.H."/>
            <person name="Gowda H."/>
            <person name="Madugundu A."/>
            <person name="Renuse S."/>
            <person name="Holt D."/>
            <person name="Pandey A."/>
            <person name="Papenfuss A.T."/>
            <person name="Fischer K."/>
        </authorList>
    </citation>
    <scope>NUCLEOTIDE SEQUENCE [LARGE SCALE GENOMIC DNA]</scope>
</reference>
<dbReference type="PANTHER" id="PTHR10807:SF110">
    <property type="entry name" value="FI17948P1"/>
    <property type="match status" value="1"/>
</dbReference>
<dbReference type="Pfam" id="PF06602">
    <property type="entry name" value="Myotub-related"/>
    <property type="match status" value="2"/>
</dbReference>
<feature type="domain" description="Myotubularin phosphatase" evidence="2">
    <location>
        <begin position="220"/>
        <end position="526"/>
    </location>
</feature>
<dbReference type="Proteomes" id="UP000070412">
    <property type="component" value="Unassembled WGS sequence"/>
</dbReference>
<proteinExistence type="inferred from homology"/>